<feature type="transmembrane region" description="Helical" evidence="1">
    <location>
        <begin position="197"/>
        <end position="214"/>
    </location>
</feature>
<feature type="domain" description="Phosphatidic acid phosphatase type 2/haloperoxidase" evidence="2">
    <location>
        <begin position="84"/>
        <end position="212"/>
    </location>
</feature>
<gene>
    <name evidence="3" type="ORF">UABAM_05596</name>
</gene>
<dbReference type="OrthoDB" id="9789113at2"/>
<keyword evidence="1" id="KW-0812">Transmembrane</keyword>
<organism evidence="3 4">
    <name type="scientific">Uabimicrobium amorphum</name>
    <dbReference type="NCBI Taxonomy" id="2596890"/>
    <lineage>
        <taxon>Bacteria</taxon>
        <taxon>Pseudomonadati</taxon>
        <taxon>Planctomycetota</taxon>
        <taxon>Candidatus Uabimicrobiia</taxon>
        <taxon>Candidatus Uabimicrobiales</taxon>
        <taxon>Candidatus Uabimicrobiaceae</taxon>
        <taxon>Candidatus Uabimicrobium</taxon>
    </lineage>
</organism>
<keyword evidence="1" id="KW-1133">Transmembrane helix</keyword>
<dbReference type="AlphaFoldDB" id="A0A5S9IS80"/>
<dbReference type="EMBL" id="AP019860">
    <property type="protein sequence ID" value="BBM87193.1"/>
    <property type="molecule type" value="Genomic_DNA"/>
</dbReference>
<feature type="transmembrane region" description="Helical" evidence="1">
    <location>
        <begin position="55"/>
        <end position="72"/>
    </location>
</feature>
<name>A0A5S9IS80_UABAM</name>
<dbReference type="KEGG" id="uam:UABAM_05596"/>
<dbReference type="Pfam" id="PF01569">
    <property type="entry name" value="PAP2"/>
    <property type="match status" value="1"/>
</dbReference>
<dbReference type="SUPFAM" id="SSF48317">
    <property type="entry name" value="Acid phosphatase/Vanadium-dependent haloperoxidase"/>
    <property type="match status" value="1"/>
</dbReference>
<keyword evidence="4" id="KW-1185">Reference proteome</keyword>
<dbReference type="RefSeq" id="WP_151971220.1">
    <property type="nucleotide sequence ID" value="NZ_AP019860.1"/>
</dbReference>
<evidence type="ECO:0000256" key="1">
    <source>
        <dbReference type="SAM" id="Phobius"/>
    </source>
</evidence>
<dbReference type="Gene3D" id="1.20.144.10">
    <property type="entry name" value="Phosphatidic acid phosphatase type 2/haloperoxidase"/>
    <property type="match status" value="1"/>
</dbReference>
<evidence type="ECO:0000313" key="3">
    <source>
        <dbReference type="EMBL" id="BBM87193.1"/>
    </source>
</evidence>
<dbReference type="Proteomes" id="UP000326354">
    <property type="component" value="Chromosome"/>
</dbReference>
<proteinExistence type="predicted"/>
<sequence>MNKKVSIVCGILLCLYILMSTNIDLGLSHFFFDGENFSESPAYVFMRDSAKTTKNFYLVMSIVLFTLSLFLAKWKNYRVAMLIILVAPMFSYHVLHKSIKTTWQRPRPNNVKDFGGKYPFQPFYAMNFQGKGNHNSFPSSHCAKGFEYISLCFVGVVYRHTLMFYTGVFLTIVFGFFQMMASVAVGRHFFSDTLYPPLQILVMCYIFWKIFTYIENYLKDHYGKNSDTVA</sequence>
<feature type="transmembrane region" description="Helical" evidence="1">
    <location>
        <begin position="163"/>
        <end position="185"/>
    </location>
</feature>
<evidence type="ECO:0000313" key="4">
    <source>
        <dbReference type="Proteomes" id="UP000326354"/>
    </source>
</evidence>
<protein>
    <submittedName>
        <fullName evidence="3">Phosphoesterase</fullName>
    </submittedName>
</protein>
<keyword evidence="1" id="KW-0472">Membrane</keyword>
<dbReference type="InterPro" id="IPR036938">
    <property type="entry name" value="PAP2/HPO_sf"/>
</dbReference>
<dbReference type="InterPro" id="IPR000326">
    <property type="entry name" value="PAP2/HPO"/>
</dbReference>
<accession>A0A5S9IS80</accession>
<evidence type="ECO:0000259" key="2">
    <source>
        <dbReference type="Pfam" id="PF01569"/>
    </source>
</evidence>
<reference evidence="3 4" key="1">
    <citation type="submission" date="2019-08" db="EMBL/GenBank/DDBJ databases">
        <title>Complete genome sequence of Candidatus Uab amorphum.</title>
        <authorList>
            <person name="Shiratori T."/>
            <person name="Suzuki S."/>
            <person name="Kakizawa Y."/>
            <person name="Ishida K."/>
        </authorList>
    </citation>
    <scope>NUCLEOTIDE SEQUENCE [LARGE SCALE GENOMIC DNA]</scope>
    <source>
        <strain evidence="3 4">SRT547</strain>
    </source>
</reference>